<dbReference type="Gene3D" id="3.40.50.150">
    <property type="entry name" value="Vaccinia Virus protein VP39"/>
    <property type="match status" value="1"/>
</dbReference>
<name>A0ABU9T9Q2_9HYPH</name>
<protein>
    <submittedName>
        <fullName evidence="2">FkbM family methyltransferase</fullName>
    </submittedName>
</protein>
<feature type="domain" description="Methyltransferase FkbM" evidence="1">
    <location>
        <begin position="102"/>
        <end position="255"/>
    </location>
</feature>
<proteinExistence type="predicted"/>
<dbReference type="Proteomes" id="UP001477870">
    <property type="component" value="Unassembled WGS sequence"/>
</dbReference>
<dbReference type="GO" id="GO:0008168">
    <property type="term" value="F:methyltransferase activity"/>
    <property type="evidence" value="ECO:0007669"/>
    <property type="project" value="UniProtKB-KW"/>
</dbReference>
<dbReference type="NCBIfam" id="TIGR01444">
    <property type="entry name" value="fkbM_fam"/>
    <property type="match status" value="1"/>
</dbReference>
<gene>
    <name evidence="2" type="ORF">WNY59_14785</name>
</gene>
<keyword evidence="2" id="KW-0489">Methyltransferase</keyword>
<dbReference type="InterPro" id="IPR052514">
    <property type="entry name" value="SAM-dependent_MTase"/>
</dbReference>
<sequence>MDNFGAYAISPWREKLRGQIPYYLKKNRTFASILRHISLFGAGHSVDVETDLHGKVRLQVKNNITDKHVYRGQHVMGASDREIFSKVCSQKAAVGESIHFVDVGTNSGLFSLEALMLAREVGAKYKFICIEPNPEMVSRLTKNFSFNEAENISIKACAVSDSDGELFLDISNKNLGEANIIAEPSANSVKVPVRKLIDILEEENFPRPDILKIDVEGHEVPALSSLLTVPHMRPNYIFVEIAHDKHALLPKLFSENDYTEINRSGINAVFVLKSKVETYGKS</sequence>
<comment type="caution">
    <text evidence="2">The sequence shown here is derived from an EMBL/GenBank/DDBJ whole genome shotgun (WGS) entry which is preliminary data.</text>
</comment>
<evidence type="ECO:0000259" key="1">
    <source>
        <dbReference type="Pfam" id="PF05050"/>
    </source>
</evidence>
<dbReference type="PANTHER" id="PTHR34203:SF15">
    <property type="entry name" value="SLL1173 PROTEIN"/>
    <property type="match status" value="1"/>
</dbReference>
<keyword evidence="3" id="KW-1185">Reference proteome</keyword>
<dbReference type="GO" id="GO:0032259">
    <property type="term" value="P:methylation"/>
    <property type="evidence" value="ECO:0007669"/>
    <property type="project" value="UniProtKB-KW"/>
</dbReference>
<dbReference type="InterPro" id="IPR006342">
    <property type="entry name" value="FkbM_mtfrase"/>
</dbReference>
<organism evidence="2 3">
    <name type="scientific">Ahrensia kielensis</name>
    <dbReference type="NCBI Taxonomy" id="76980"/>
    <lineage>
        <taxon>Bacteria</taxon>
        <taxon>Pseudomonadati</taxon>
        <taxon>Pseudomonadota</taxon>
        <taxon>Alphaproteobacteria</taxon>
        <taxon>Hyphomicrobiales</taxon>
        <taxon>Ahrensiaceae</taxon>
        <taxon>Ahrensia</taxon>
    </lineage>
</organism>
<evidence type="ECO:0000313" key="2">
    <source>
        <dbReference type="EMBL" id="MEM5502856.1"/>
    </source>
</evidence>
<dbReference type="PANTHER" id="PTHR34203">
    <property type="entry name" value="METHYLTRANSFERASE, FKBM FAMILY PROTEIN"/>
    <property type="match status" value="1"/>
</dbReference>
<accession>A0ABU9T9Q2</accession>
<dbReference type="InterPro" id="IPR029063">
    <property type="entry name" value="SAM-dependent_MTases_sf"/>
</dbReference>
<dbReference type="Pfam" id="PF05050">
    <property type="entry name" value="Methyltransf_21"/>
    <property type="match status" value="1"/>
</dbReference>
<evidence type="ECO:0000313" key="3">
    <source>
        <dbReference type="Proteomes" id="UP001477870"/>
    </source>
</evidence>
<dbReference type="SUPFAM" id="SSF53335">
    <property type="entry name" value="S-adenosyl-L-methionine-dependent methyltransferases"/>
    <property type="match status" value="1"/>
</dbReference>
<reference evidence="2 3" key="1">
    <citation type="submission" date="2024-03" db="EMBL/GenBank/DDBJ databases">
        <title>Community enrichment and isolation of bacterial strains for fucoidan degradation.</title>
        <authorList>
            <person name="Sichert A."/>
        </authorList>
    </citation>
    <scope>NUCLEOTIDE SEQUENCE [LARGE SCALE GENOMIC DNA]</scope>
    <source>
        <strain evidence="2 3">AS62</strain>
    </source>
</reference>
<dbReference type="EMBL" id="JBBMQO010000008">
    <property type="protein sequence ID" value="MEM5502856.1"/>
    <property type="molecule type" value="Genomic_DNA"/>
</dbReference>
<keyword evidence="2" id="KW-0808">Transferase</keyword>
<dbReference type="RefSeq" id="WP_342849069.1">
    <property type="nucleotide sequence ID" value="NZ_JBBMQO010000008.1"/>
</dbReference>